<proteinExistence type="predicted"/>
<name>A0A1B2EG82_9HYPH</name>
<evidence type="ECO:0000259" key="2">
    <source>
        <dbReference type="PROSITE" id="PS52029"/>
    </source>
</evidence>
<reference evidence="3" key="1">
    <citation type="submission" date="2016-07" db="EMBL/GenBank/DDBJ databases">
        <title>Microvirga ossetica sp. nov. a new species of rhizobia isolated from root nodules of the legume species Vicia alpestris Steven originated from North Ossetia region in the Caucasus.</title>
        <authorList>
            <person name="Safronova V.I."/>
            <person name="Kuznetsova I.G."/>
            <person name="Sazanova A.L."/>
            <person name="Belimov A."/>
            <person name="Andronov E."/>
            <person name="Osledkin Y.S."/>
            <person name="Onishchuk O.P."/>
            <person name="Kurchak O.N."/>
            <person name="Shaposhnikov A.I."/>
            <person name="Willems A."/>
            <person name="Tikhonovich I.A."/>
        </authorList>
    </citation>
    <scope>NUCLEOTIDE SEQUENCE [LARGE SCALE GENOMIC DNA]</scope>
    <source>
        <strain evidence="3">V5/3M</strain>
    </source>
</reference>
<dbReference type="InterPro" id="IPR005490">
    <property type="entry name" value="LD_TPept_cat_dom"/>
</dbReference>
<keyword evidence="1" id="KW-0961">Cell wall biogenesis/degradation</keyword>
<sequence>MKPSRVNVIRVFRSATDPRRGRLQAGNLVLPCALGRSGTSHAKREGDGASPVGRFRILQAFYRADRGQRPRTGLRLRPIRPGDGWSDDVRDRRYNRLVPLPCPTSHERMWRDDHLYDVVLDIAWNRGPIVKGRGSAIFLHLARPGFLPTEGCVAVDKRMIGRLMERIGPRTRIEIVG</sequence>
<dbReference type="PROSITE" id="PS52029">
    <property type="entry name" value="LD_TPASE"/>
    <property type="match status" value="1"/>
</dbReference>
<dbReference type="OrthoDB" id="9804204at2"/>
<feature type="active site" description="Nucleophile" evidence="1">
    <location>
        <position position="152"/>
    </location>
</feature>
<feature type="active site" description="Proton donor/acceptor" evidence="1">
    <location>
        <position position="140"/>
    </location>
</feature>
<keyword evidence="1" id="KW-0133">Cell shape</keyword>
<dbReference type="AlphaFoldDB" id="A0A1B2EG82"/>
<dbReference type="PANTHER" id="PTHR38589:SF1">
    <property type="entry name" value="BLR0621 PROTEIN"/>
    <property type="match status" value="1"/>
</dbReference>
<accession>A0A1B2EG82</accession>
<gene>
    <name evidence="3" type="ORF">BB934_12890</name>
</gene>
<dbReference type="RefSeq" id="WP_099510008.1">
    <property type="nucleotide sequence ID" value="NZ_CP016616.1"/>
</dbReference>
<dbReference type="PANTHER" id="PTHR38589">
    <property type="entry name" value="BLR0621 PROTEIN"/>
    <property type="match status" value="1"/>
</dbReference>
<dbReference type="GO" id="GO:0009252">
    <property type="term" value="P:peptidoglycan biosynthetic process"/>
    <property type="evidence" value="ECO:0007669"/>
    <property type="project" value="UniProtKB-KW"/>
</dbReference>
<feature type="domain" description="L,D-TPase catalytic" evidence="2">
    <location>
        <begin position="9"/>
        <end position="176"/>
    </location>
</feature>
<evidence type="ECO:0000313" key="3">
    <source>
        <dbReference type="EMBL" id="ANY78995.1"/>
    </source>
</evidence>
<comment type="pathway">
    <text evidence="1">Cell wall biogenesis; peptidoglycan biosynthesis.</text>
</comment>
<dbReference type="EMBL" id="CP016616">
    <property type="protein sequence ID" value="ANY78995.1"/>
    <property type="molecule type" value="Genomic_DNA"/>
</dbReference>
<dbReference type="Pfam" id="PF03734">
    <property type="entry name" value="YkuD"/>
    <property type="match status" value="1"/>
</dbReference>
<dbReference type="GO" id="GO:0008360">
    <property type="term" value="P:regulation of cell shape"/>
    <property type="evidence" value="ECO:0007669"/>
    <property type="project" value="UniProtKB-UniRule"/>
</dbReference>
<evidence type="ECO:0000256" key="1">
    <source>
        <dbReference type="PROSITE-ProRule" id="PRU01373"/>
    </source>
</evidence>
<dbReference type="GO" id="GO:0016740">
    <property type="term" value="F:transferase activity"/>
    <property type="evidence" value="ECO:0007669"/>
    <property type="project" value="InterPro"/>
</dbReference>
<keyword evidence="1" id="KW-0573">Peptidoglycan synthesis</keyword>
<organism evidence="3">
    <name type="scientific">Microvirga ossetica</name>
    <dbReference type="NCBI Taxonomy" id="1882682"/>
    <lineage>
        <taxon>Bacteria</taxon>
        <taxon>Pseudomonadati</taxon>
        <taxon>Pseudomonadota</taxon>
        <taxon>Alphaproteobacteria</taxon>
        <taxon>Hyphomicrobiales</taxon>
        <taxon>Methylobacteriaceae</taxon>
        <taxon>Microvirga</taxon>
    </lineage>
</organism>
<protein>
    <submittedName>
        <fullName evidence="3">L,D-transpeptidase catalytic domain protein</fullName>
    </submittedName>
</protein>
<dbReference type="KEGG" id="moc:BB934_12890"/>
<dbReference type="GO" id="GO:0071555">
    <property type="term" value="P:cell wall organization"/>
    <property type="evidence" value="ECO:0007669"/>
    <property type="project" value="UniProtKB-UniRule"/>
</dbReference>